<evidence type="ECO:0000313" key="8">
    <source>
        <dbReference type="EMBL" id="GMI86010.1"/>
    </source>
</evidence>
<evidence type="ECO:0000256" key="3">
    <source>
        <dbReference type="ARBA" id="ARBA00023125"/>
    </source>
</evidence>
<accession>A0A9W7HX30</accession>
<dbReference type="OrthoDB" id="998930at2759"/>
<organism evidence="8 9">
    <name type="scientific">Hibiscus trionum</name>
    <name type="common">Flower of an hour</name>
    <dbReference type="NCBI Taxonomy" id="183268"/>
    <lineage>
        <taxon>Eukaryota</taxon>
        <taxon>Viridiplantae</taxon>
        <taxon>Streptophyta</taxon>
        <taxon>Embryophyta</taxon>
        <taxon>Tracheophyta</taxon>
        <taxon>Spermatophyta</taxon>
        <taxon>Magnoliopsida</taxon>
        <taxon>eudicotyledons</taxon>
        <taxon>Gunneridae</taxon>
        <taxon>Pentapetalae</taxon>
        <taxon>rosids</taxon>
        <taxon>malvids</taxon>
        <taxon>Malvales</taxon>
        <taxon>Malvaceae</taxon>
        <taxon>Malvoideae</taxon>
        <taxon>Hibiscus</taxon>
    </lineage>
</organism>
<dbReference type="Gene3D" id="2.40.330.10">
    <property type="entry name" value="DNA-binding pseudobarrel domain"/>
    <property type="match status" value="2"/>
</dbReference>
<evidence type="ECO:0000256" key="6">
    <source>
        <dbReference type="SAM" id="MobiDB-lite"/>
    </source>
</evidence>
<protein>
    <submittedName>
        <fullName evidence="8">REPRODUCTIVE MERISTEM 39, REDUCED VERNALIZATION RESPONSE 1</fullName>
    </submittedName>
</protein>
<evidence type="ECO:0000256" key="2">
    <source>
        <dbReference type="ARBA" id="ARBA00023015"/>
    </source>
</evidence>
<feature type="domain" description="TF-B3" evidence="7">
    <location>
        <begin position="206"/>
        <end position="301"/>
    </location>
</feature>
<keyword evidence="5" id="KW-0539">Nucleus</keyword>
<sequence>MATRTSFFKILIFDFHTRLRIPPAFIKNLEKNVLEKLPQQSILETDDGRFWHVDVEKIDNNLCFKKGWKKFVQQNSLKMGDLIVFSYHGNFRFKLEIYGRNCCRRRVETLRKHGRKTIAGKSMPVYQPRPIRTVRRKNHGKLNYVQRRGGGRSKCSSGKVGEVVYIEISDSDDETDDGERLFGQRENPKKTSGLETAQNYSSGYPSFKVTMTSSYLHNSYVNVPKRLMRANGLKRVTTNIKLVVSDRTWLMKMFNRPKYTRFCSGWTDFVKDNRLQEQDVCLFELIDSNDVSFRVTIFRNIA</sequence>
<dbReference type="InterPro" id="IPR003340">
    <property type="entry name" value="B3_DNA-bd"/>
</dbReference>
<feature type="domain" description="TF-B3" evidence="7">
    <location>
        <begin position="4"/>
        <end position="101"/>
    </location>
</feature>
<dbReference type="GO" id="GO:0003677">
    <property type="term" value="F:DNA binding"/>
    <property type="evidence" value="ECO:0007669"/>
    <property type="project" value="UniProtKB-KW"/>
</dbReference>
<evidence type="ECO:0000256" key="1">
    <source>
        <dbReference type="ARBA" id="ARBA00004123"/>
    </source>
</evidence>
<dbReference type="InterPro" id="IPR015300">
    <property type="entry name" value="DNA-bd_pseudobarrel_sf"/>
</dbReference>
<feature type="compositionally biased region" description="Basic and acidic residues" evidence="6">
    <location>
        <begin position="178"/>
        <end position="189"/>
    </location>
</feature>
<dbReference type="Proteomes" id="UP001165190">
    <property type="component" value="Unassembled WGS sequence"/>
</dbReference>
<dbReference type="PROSITE" id="PS50863">
    <property type="entry name" value="B3"/>
    <property type="match status" value="2"/>
</dbReference>
<reference evidence="8" key="1">
    <citation type="submission" date="2023-05" db="EMBL/GenBank/DDBJ databases">
        <title>Genome and transcriptome analyses reveal genes involved in the formation of fine ridges on petal epidermal cells in Hibiscus trionum.</title>
        <authorList>
            <person name="Koshimizu S."/>
            <person name="Masuda S."/>
            <person name="Ishii T."/>
            <person name="Shirasu K."/>
            <person name="Hoshino A."/>
            <person name="Arita M."/>
        </authorList>
    </citation>
    <scope>NUCLEOTIDE SEQUENCE</scope>
    <source>
        <strain evidence="8">Hamamatsu line</strain>
    </source>
</reference>
<dbReference type="AlphaFoldDB" id="A0A9W7HX30"/>
<dbReference type="PANTHER" id="PTHR31920:SF148">
    <property type="entry name" value="B3 DOMAIN-CONTAINING PROTEIN OS03G0621600"/>
    <property type="match status" value="1"/>
</dbReference>
<dbReference type="CDD" id="cd10017">
    <property type="entry name" value="B3_DNA"/>
    <property type="match status" value="2"/>
</dbReference>
<dbReference type="SMART" id="SM01019">
    <property type="entry name" value="B3"/>
    <property type="match status" value="2"/>
</dbReference>
<keyword evidence="3" id="KW-0238">DNA-binding</keyword>
<proteinExistence type="predicted"/>
<dbReference type="PANTHER" id="PTHR31920">
    <property type="entry name" value="B3 DOMAIN-CONTAINING"/>
    <property type="match status" value="1"/>
</dbReference>
<evidence type="ECO:0000256" key="5">
    <source>
        <dbReference type="ARBA" id="ARBA00023242"/>
    </source>
</evidence>
<comment type="subcellular location">
    <subcellularLocation>
        <location evidence="1">Nucleus</location>
    </subcellularLocation>
</comment>
<gene>
    <name evidence="8" type="ORF">HRI_002270300</name>
</gene>
<evidence type="ECO:0000259" key="7">
    <source>
        <dbReference type="PROSITE" id="PS50863"/>
    </source>
</evidence>
<dbReference type="GO" id="GO:0005634">
    <property type="term" value="C:nucleus"/>
    <property type="evidence" value="ECO:0007669"/>
    <property type="project" value="UniProtKB-SubCell"/>
</dbReference>
<dbReference type="SUPFAM" id="SSF101936">
    <property type="entry name" value="DNA-binding pseudobarrel domain"/>
    <property type="match status" value="2"/>
</dbReference>
<keyword evidence="2" id="KW-0805">Transcription regulation</keyword>
<dbReference type="EMBL" id="BSYR01000021">
    <property type="protein sequence ID" value="GMI86010.1"/>
    <property type="molecule type" value="Genomic_DNA"/>
</dbReference>
<evidence type="ECO:0000256" key="4">
    <source>
        <dbReference type="ARBA" id="ARBA00023163"/>
    </source>
</evidence>
<comment type="caution">
    <text evidence="8">The sequence shown here is derived from an EMBL/GenBank/DDBJ whole genome shotgun (WGS) entry which is preliminary data.</text>
</comment>
<dbReference type="InterPro" id="IPR050655">
    <property type="entry name" value="Plant_B3_domain"/>
</dbReference>
<evidence type="ECO:0000313" key="9">
    <source>
        <dbReference type="Proteomes" id="UP001165190"/>
    </source>
</evidence>
<keyword evidence="4" id="KW-0804">Transcription</keyword>
<name>A0A9W7HX30_HIBTR</name>
<dbReference type="Pfam" id="PF02362">
    <property type="entry name" value="B3"/>
    <property type="match status" value="2"/>
</dbReference>
<feature type="region of interest" description="Disordered" evidence="6">
    <location>
        <begin position="171"/>
        <end position="197"/>
    </location>
</feature>
<keyword evidence="9" id="KW-1185">Reference proteome</keyword>